<comment type="caution">
    <text evidence="2">The sequence shown here is derived from an EMBL/GenBank/DDBJ whole genome shotgun (WGS) entry which is preliminary data.</text>
</comment>
<organism evidence="2 3">
    <name type="scientific">Rubritalea spongiae</name>
    <dbReference type="NCBI Taxonomy" id="430797"/>
    <lineage>
        <taxon>Bacteria</taxon>
        <taxon>Pseudomonadati</taxon>
        <taxon>Verrucomicrobiota</taxon>
        <taxon>Verrucomicrobiia</taxon>
        <taxon>Verrucomicrobiales</taxon>
        <taxon>Rubritaleaceae</taxon>
        <taxon>Rubritalea</taxon>
    </lineage>
</organism>
<reference evidence="3" key="1">
    <citation type="journal article" date="2019" name="Int. J. Syst. Evol. Microbiol.">
        <title>The Global Catalogue of Microorganisms (GCM) 10K type strain sequencing project: providing services to taxonomists for standard genome sequencing and annotation.</title>
        <authorList>
            <consortium name="The Broad Institute Genomics Platform"/>
            <consortium name="The Broad Institute Genome Sequencing Center for Infectious Disease"/>
            <person name="Wu L."/>
            <person name="Ma J."/>
        </authorList>
    </citation>
    <scope>NUCLEOTIDE SEQUENCE [LARGE SCALE GENOMIC DNA]</scope>
    <source>
        <strain evidence="3">JCM 16545</strain>
    </source>
</reference>
<gene>
    <name evidence="2" type="ORF">ACFSQZ_06715</name>
</gene>
<evidence type="ECO:0000256" key="1">
    <source>
        <dbReference type="SAM" id="Phobius"/>
    </source>
</evidence>
<accession>A0ABW5E0S0</accession>
<proteinExistence type="predicted"/>
<feature type="transmembrane region" description="Helical" evidence="1">
    <location>
        <begin position="7"/>
        <end position="25"/>
    </location>
</feature>
<dbReference type="Proteomes" id="UP001597297">
    <property type="component" value="Unassembled WGS sequence"/>
</dbReference>
<protein>
    <recommendedName>
        <fullName evidence="4">Chemotaxis methyl-accepting receptor HlyB-like 4HB MCP domain-containing protein</fullName>
    </recommendedName>
</protein>
<keyword evidence="3" id="KW-1185">Reference proteome</keyword>
<name>A0ABW5E0S0_9BACT</name>
<keyword evidence="1" id="KW-1133">Transmembrane helix</keyword>
<evidence type="ECO:0000313" key="2">
    <source>
        <dbReference type="EMBL" id="MFD2276152.1"/>
    </source>
</evidence>
<sequence length="144" mass="16430">MNTLSKIFLSIFLIGIALFCFYVKYDGLRDYVIQADKYAEIVKRGASSMEKATGVTSAHSTAEELRSLSDELREMKKTMRLSPISNDEAKEKLQTQWSKLDRAYISIQQSIDRIEHNPEMTQILEKPVNDFLKAADDLVGQSVY</sequence>
<evidence type="ECO:0008006" key="4">
    <source>
        <dbReference type="Google" id="ProtNLM"/>
    </source>
</evidence>
<dbReference type="RefSeq" id="WP_377094513.1">
    <property type="nucleotide sequence ID" value="NZ_JBHSJM010000001.1"/>
</dbReference>
<dbReference type="EMBL" id="JBHUJC010000020">
    <property type="protein sequence ID" value="MFD2276152.1"/>
    <property type="molecule type" value="Genomic_DNA"/>
</dbReference>
<keyword evidence="1" id="KW-0472">Membrane</keyword>
<evidence type="ECO:0000313" key="3">
    <source>
        <dbReference type="Proteomes" id="UP001597297"/>
    </source>
</evidence>
<keyword evidence="1" id="KW-0812">Transmembrane</keyword>